<geneLocation type="plasmid" evidence="1 2">
    <name>unnamed1</name>
</geneLocation>
<organism evidence="1 2">
    <name type="scientific">Shinella sumterensis</name>
    <dbReference type="NCBI Taxonomy" id="1967501"/>
    <lineage>
        <taxon>Bacteria</taxon>
        <taxon>Pseudomonadati</taxon>
        <taxon>Pseudomonadota</taxon>
        <taxon>Alphaproteobacteria</taxon>
        <taxon>Hyphomicrobiales</taxon>
        <taxon>Rhizobiaceae</taxon>
        <taxon>Shinella</taxon>
    </lineage>
</organism>
<reference evidence="1 2" key="1">
    <citation type="submission" date="2023-08" db="EMBL/GenBank/DDBJ databases">
        <title>Pathogen: clinical or host-associated sample.</title>
        <authorList>
            <person name="Hergert J."/>
            <person name="Casey R."/>
            <person name="Wagner J."/>
            <person name="Young E.L."/>
            <person name="Oakeson K.F."/>
        </authorList>
    </citation>
    <scope>NUCLEOTIDE SEQUENCE [LARGE SCALE GENOMIC DNA]</scope>
    <source>
        <strain evidence="1 2">1760953</strain>
        <plasmid evidence="1 2">unnamed1</plasmid>
    </source>
</reference>
<dbReference type="EMBL" id="CP132303">
    <property type="protein sequence ID" value="WLS00022.1"/>
    <property type="molecule type" value="Genomic_DNA"/>
</dbReference>
<protein>
    <submittedName>
        <fullName evidence="1">Uncharacterized protein</fullName>
    </submittedName>
</protein>
<name>A0AA50HAC9_9HYPH</name>
<keyword evidence="1" id="KW-0614">Plasmid</keyword>
<evidence type="ECO:0000313" key="2">
    <source>
        <dbReference type="Proteomes" id="UP001234585"/>
    </source>
</evidence>
<dbReference type="AlphaFoldDB" id="A0AA50HAC9"/>
<dbReference type="RefSeq" id="WP_306039427.1">
    <property type="nucleotide sequence ID" value="NZ_CP132303.1"/>
</dbReference>
<keyword evidence="2" id="KW-1185">Reference proteome</keyword>
<accession>A0AA50HAC9</accession>
<evidence type="ECO:0000313" key="1">
    <source>
        <dbReference type="EMBL" id="WLS00022.1"/>
    </source>
</evidence>
<gene>
    <name evidence="1" type="ORF">Q9313_18220</name>
</gene>
<dbReference type="Proteomes" id="UP001234585">
    <property type="component" value="Plasmid unnamed1"/>
</dbReference>
<sequence>MTNLKPRQSITAAITDRGNRSGAADLFRLIEGGLAGLFGGKSLPRAGHGGVIVR</sequence>
<proteinExistence type="predicted"/>